<comment type="similarity">
    <text evidence="1">Belongs to the manganese catalase family.</text>
</comment>
<evidence type="ECO:0000256" key="2">
    <source>
        <dbReference type="PIRSR" id="PIRSR607760-1"/>
    </source>
</evidence>
<name>A0A6J4VQY5_9BACT</name>
<dbReference type="InterPro" id="IPR007760">
    <property type="entry name" value="Mn_catalase"/>
</dbReference>
<reference evidence="5" key="1">
    <citation type="submission" date="2020-02" db="EMBL/GenBank/DDBJ databases">
        <authorList>
            <person name="Meier V. D."/>
        </authorList>
    </citation>
    <scope>NUCLEOTIDE SEQUENCE</scope>
    <source>
        <strain evidence="5">AVDCRST_MAG19</strain>
    </source>
</reference>
<keyword evidence="2" id="KW-0479">Metal-binding</keyword>
<organism evidence="5">
    <name type="scientific">uncultured Thermomicrobiales bacterium</name>
    <dbReference type="NCBI Taxonomy" id="1645740"/>
    <lineage>
        <taxon>Bacteria</taxon>
        <taxon>Pseudomonadati</taxon>
        <taxon>Thermomicrobiota</taxon>
        <taxon>Thermomicrobia</taxon>
        <taxon>Thermomicrobiales</taxon>
        <taxon>environmental samples</taxon>
    </lineage>
</organism>
<keyword evidence="5" id="KW-0560">Oxidoreductase</keyword>
<dbReference type="InterPro" id="IPR009078">
    <property type="entry name" value="Ferritin-like_SF"/>
</dbReference>
<feature type="binding site" evidence="2">
    <location>
        <position position="193"/>
    </location>
    <ligand>
        <name>Mn(2+)</name>
        <dbReference type="ChEBI" id="CHEBI:29035"/>
        <label>1</label>
    </ligand>
</feature>
<protein>
    <submittedName>
        <fullName evidence="5">Manganese catalase</fullName>
        <ecNumber evidence="5">1.11.1.6</ecNumber>
    </submittedName>
</protein>
<dbReference type="SUPFAM" id="SSF47240">
    <property type="entry name" value="Ferritin-like"/>
    <property type="match status" value="1"/>
</dbReference>
<sequence length="320" mass="34319">MFFHTKELQYQARPERPDPLYAKKLQEVLGGQFGEMTVMMSYLFQGWNCRGPQKYKDMLLDIGTEEIAHVEMLSVMIARLLEGAPVSAQEDVIGSNPAVAAAVGGTDMRDAIFAGMNPQHAIVSGGGAQPKDSMGVPWNGAFVAASGNLLADFRFNLMAESQGNLQVGRLYNMTQDTGVRDMLSFNLARDIMHQNQWAAAIEDLKTDGLEGFIVPGTMPLDRVRMDQAHTFWNLSAGVDSQQGRWASGPTPDGLGQFQYLAEPQPLTTDQGEAPIPDPRLHGTAKQPTPAAAATSGPNPVTGDGASGVLGTVVKTLTGNS</sequence>
<feature type="binding site" evidence="3">
    <location>
        <position position="57"/>
    </location>
    <ligand>
        <name>Ca(2+)</name>
        <dbReference type="ChEBI" id="CHEBI:29108"/>
    </ligand>
</feature>
<dbReference type="EC" id="1.11.1.6" evidence="5"/>
<feature type="binding site" evidence="2">
    <location>
        <position position="66"/>
    </location>
    <ligand>
        <name>Mn(2+)</name>
        <dbReference type="ChEBI" id="CHEBI:29035"/>
        <label>2</label>
    </ligand>
</feature>
<evidence type="ECO:0000256" key="1">
    <source>
        <dbReference type="ARBA" id="ARBA00007644"/>
    </source>
</evidence>
<dbReference type="CDD" id="cd01051">
    <property type="entry name" value="Mn_catalase"/>
    <property type="match status" value="1"/>
</dbReference>
<feature type="binding site" evidence="3">
    <location>
        <position position="61"/>
    </location>
    <ligand>
        <name>Ca(2+)</name>
        <dbReference type="ChEBI" id="CHEBI:29108"/>
    </ligand>
</feature>
<dbReference type="Pfam" id="PF05067">
    <property type="entry name" value="Mn_catalase"/>
    <property type="match status" value="1"/>
</dbReference>
<feature type="binding site" evidence="2">
    <location>
        <position position="35"/>
    </location>
    <ligand>
        <name>Mn(2+)</name>
        <dbReference type="ChEBI" id="CHEBI:29035"/>
        <label>1</label>
    </ligand>
</feature>
<dbReference type="InterPro" id="IPR012347">
    <property type="entry name" value="Ferritin-like"/>
</dbReference>
<dbReference type="GO" id="GO:0004096">
    <property type="term" value="F:catalase activity"/>
    <property type="evidence" value="ECO:0007669"/>
    <property type="project" value="UniProtKB-EC"/>
</dbReference>
<comment type="cofactor">
    <cofactor evidence="2">
        <name>Mn(2+)</name>
        <dbReference type="ChEBI" id="CHEBI:29035"/>
    </cofactor>
    <text evidence="2">Binds 2 manganese ions per subunit.</text>
</comment>
<feature type="binding site" evidence="3">
    <location>
        <position position="233"/>
    </location>
    <ligand>
        <name>Ca(2+)</name>
        <dbReference type="ChEBI" id="CHEBI:29108"/>
    </ligand>
</feature>
<keyword evidence="3" id="KW-0106">Calcium</keyword>
<evidence type="ECO:0000313" key="5">
    <source>
        <dbReference type="EMBL" id="CAA9582517.1"/>
    </source>
</evidence>
<keyword evidence="5" id="KW-0575">Peroxidase</keyword>
<evidence type="ECO:0000256" key="4">
    <source>
        <dbReference type="SAM" id="MobiDB-lite"/>
    </source>
</evidence>
<accession>A0A6J4VQY5</accession>
<keyword evidence="2" id="KW-0464">Manganese</keyword>
<dbReference type="AlphaFoldDB" id="A0A6J4VQY5"/>
<proteinExistence type="inferred from homology"/>
<feature type="binding site" evidence="2">
    <location>
        <position position="69"/>
    </location>
    <ligand>
        <name>Mn(2+)</name>
        <dbReference type="ChEBI" id="CHEBI:29035"/>
        <label>1</label>
    </ligand>
</feature>
<evidence type="ECO:0000256" key="3">
    <source>
        <dbReference type="PIRSR" id="PIRSR607760-2"/>
    </source>
</evidence>
<gene>
    <name evidence="5" type="ORF">AVDCRST_MAG19-4205</name>
</gene>
<feature type="region of interest" description="Disordered" evidence="4">
    <location>
        <begin position="266"/>
        <end position="307"/>
    </location>
</feature>
<dbReference type="Gene3D" id="1.20.1260.10">
    <property type="match status" value="1"/>
</dbReference>
<feature type="binding site" evidence="3">
    <location>
        <position position="237"/>
    </location>
    <ligand>
        <name>Ca(2+)</name>
        <dbReference type="ChEBI" id="CHEBI:29108"/>
    </ligand>
</feature>
<comment type="cofactor">
    <cofactor evidence="3">
        <name>Ca(2+)</name>
        <dbReference type="ChEBI" id="CHEBI:29108"/>
    </cofactor>
    <text evidence="3">Binds 1 Ca(2+) ion per subunit.</text>
</comment>
<dbReference type="InterPro" id="IPR039377">
    <property type="entry name" value="Mn_catalase_dom"/>
</dbReference>
<dbReference type="GO" id="GO:0046872">
    <property type="term" value="F:metal ion binding"/>
    <property type="evidence" value="ECO:0007669"/>
    <property type="project" value="UniProtKB-KW"/>
</dbReference>
<feature type="binding site" evidence="3">
    <location>
        <position position="235"/>
    </location>
    <ligand>
        <name>Ca(2+)</name>
        <dbReference type="ChEBI" id="CHEBI:29108"/>
    </ligand>
</feature>
<feature type="binding site" evidence="2">
    <location>
        <position position="160"/>
    </location>
    <ligand>
        <name>Mn(2+)</name>
        <dbReference type="ChEBI" id="CHEBI:29035"/>
        <label>1</label>
    </ligand>
</feature>
<dbReference type="EMBL" id="CADCWL010000236">
    <property type="protein sequence ID" value="CAA9582517.1"/>
    <property type="molecule type" value="Genomic_DNA"/>
</dbReference>